<evidence type="ECO:0000313" key="1">
    <source>
        <dbReference type="EMBL" id="CAB4046153.1"/>
    </source>
</evidence>
<feature type="non-terminal residue" evidence="1">
    <location>
        <position position="100"/>
    </location>
</feature>
<keyword evidence="2" id="KW-1185">Reference proteome</keyword>
<comment type="caution">
    <text evidence="1">The sequence shown here is derived from an EMBL/GenBank/DDBJ whole genome shotgun (WGS) entry which is preliminary data.</text>
</comment>
<dbReference type="EMBL" id="CACRXK020046561">
    <property type="protein sequence ID" value="CAB4046153.1"/>
    <property type="molecule type" value="Genomic_DNA"/>
</dbReference>
<proteinExistence type="predicted"/>
<evidence type="ECO:0000313" key="2">
    <source>
        <dbReference type="Proteomes" id="UP001152795"/>
    </source>
</evidence>
<sequence length="100" mass="11471">MSKNADIKRLKEENEDLKSQIEKLVEKVDNLSQNVLSTKEASSAIKWPQFNDISLNCDNGRSGEQEEPLSSEKKKSVEFLSNQYDQVLKELDQIKAEIKE</sequence>
<protein>
    <submittedName>
        <fullName evidence="1">Uncharacterized protein</fullName>
    </submittedName>
</protein>
<name>A0A6S7LVW6_PARCT</name>
<gene>
    <name evidence="1" type="ORF">PACLA_8A073184</name>
</gene>
<dbReference type="OrthoDB" id="7454255at2759"/>
<organism evidence="1 2">
    <name type="scientific">Paramuricea clavata</name>
    <name type="common">Red gorgonian</name>
    <name type="synonym">Violescent sea-whip</name>
    <dbReference type="NCBI Taxonomy" id="317549"/>
    <lineage>
        <taxon>Eukaryota</taxon>
        <taxon>Metazoa</taxon>
        <taxon>Cnidaria</taxon>
        <taxon>Anthozoa</taxon>
        <taxon>Octocorallia</taxon>
        <taxon>Malacalcyonacea</taxon>
        <taxon>Plexauridae</taxon>
        <taxon>Paramuricea</taxon>
    </lineage>
</organism>
<accession>A0A6S7LVW6</accession>
<dbReference type="AlphaFoldDB" id="A0A6S7LVW6"/>
<reference evidence="1" key="1">
    <citation type="submission" date="2020-04" db="EMBL/GenBank/DDBJ databases">
        <authorList>
            <person name="Alioto T."/>
            <person name="Alioto T."/>
            <person name="Gomez Garrido J."/>
        </authorList>
    </citation>
    <scope>NUCLEOTIDE SEQUENCE</scope>
    <source>
        <strain evidence="1">A484AB</strain>
    </source>
</reference>
<dbReference type="Proteomes" id="UP001152795">
    <property type="component" value="Unassembled WGS sequence"/>
</dbReference>